<dbReference type="InterPro" id="IPR011465">
    <property type="entry name" value="DUF1571"/>
</dbReference>
<dbReference type="EMBL" id="CP043494">
    <property type="protein sequence ID" value="WNG43089.1"/>
    <property type="molecule type" value="Genomic_DNA"/>
</dbReference>
<protein>
    <submittedName>
        <fullName evidence="1">DUF1571 domain-containing protein</fullName>
    </submittedName>
</protein>
<name>A0ABY9WH21_9BACT</name>
<dbReference type="Pfam" id="PF07608">
    <property type="entry name" value="DUF1571"/>
    <property type="match status" value="1"/>
</dbReference>
<keyword evidence="2" id="KW-1185">Reference proteome</keyword>
<reference evidence="1 2" key="1">
    <citation type="submission" date="2019-08" db="EMBL/GenBank/DDBJ databases">
        <title>Archangium and Cystobacter genomes.</title>
        <authorList>
            <person name="Chen I.-C.K."/>
            <person name="Wielgoss S."/>
        </authorList>
    </citation>
    <scope>NUCLEOTIDE SEQUENCE [LARGE SCALE GENOMIC DNA]</scope>
    <source>
        <strain evidence="1 2">Cbm 6</strain>
    </source>
</reference>
<evidence type="ECO:0000313" key="2">
    <source>
        <dbReference type="Proteomes" id="UP001611383"/>
    </source>
</evidence>
<dbReference type="Proteomes" id="UP001611383">
    <property type="component" value="Chromosome"/>
</dbReference>
<evidence type="ECO:0000313" key="1">
    <source>
        <dbReference type="EMBL" id="WNG43089.1"/>
    </source>
</evidence>
<accession>A0ABY9WH21</accession>
<gene>
    <name evidence="1" type="ORF">F0U60_02500</name>
</gene>
<organism evidence="1 2">
    <name type="scientific">Archangium minus</name>
    <dbReference type="NCBI Taxonomy" id="83450"/>
    <lineage>
        <taxon>Bacteria</taxon>
        <taxon>Pseudomonadati</taxon>
        <taxon>Myxococcota</taxon>
        <taxon>Myxococcia</taxon>
        <taxon>Myxococcales</taxon>
        <taxon>Cystobacterineae</taxon>
        <taxon>Archangiaceae</taxon>
        <taxon>Archangium</taxon>
    </lineage>
</organism>
<proteinExistence type="predicted"/>
<sequence length="262" mass="28389">MNPTLLTLLMPGVLMTTPAPLSSPDLPALARLSLEERRAQVKALSREQLAELFAGASTQELLDAGKVSATRMGTYETHVVKRERVSGELLKPQTIHLSVRQSPRALRLEVLDGPSKGRKVVYDSSVKKNELRVREAGVLGIAGAVWIDMNGRLARGDTNHPITDFAFTSIIGILEDCFAKGEAVGGYSRQDEGLDAAGRYCITFDAPDGGAHLYAKRARICVDPVLALPVVLEIDDARGPLERFDFSHVQPVSKADFSPSSL</sequence>